<evidence type="ECO:0000256" key="5">
    <source>
        <dbReference type="ARBA" id="ARBA00022723"/>
    </source>
</evidence>
<evidence type="ECO:0000256" key="4">
    <source>
        <dbReference type="ARBA" id="ARBA00022670"/>
    </source>
</evidence>
<dbReference type="Gene3D" id="2.30.250.10">
    <property type="entry name" value="Aminopeptidase i, Domain 2"/>
    <property type="match status" value="1"/>
</dbReference>
<dbReference type="PANTHER" id="PTHR28570">
    <property type="entry name" value="ASPARTYL AMINOPEPTIDASE"/>
    <property type="match status" value="1"/>
</dbReference>
<evidence type="ECO:0000313" key="11">
    <source>
        <dbReference type="EMBL" id="NJC55054.1"/>
    </source>
</evidence>
<dbReference type="EC" id="3.4.11.-" evidence="10"/>
<keyword evidence="7 9" id="KW-0862">Zinc</keyword>
<evidence type="ECO:0000256" key="9">
    <source>
        <dbReference type="RuleBase" id="RU004386"/>
    </source>
</evidence>
<evidence type="ECO:0000256" key="8">
    <source>
        <dbReference type="ARBA" id="ARBA00023049"/>
    </source>
</evidence>
<comment type="similarity">
    <text evidence="2 9">Belongs to the peptidase M18 family.</text>
</comment>
<dbReference type="GO" id="GO:0008270">
    <property type="term" value="F:zinc ion binding"/>
    <property type="evidence" value="ECO:0007669"/>
    <property type="project" value="InterPro"/>
</dbReference>
<protein>
    <recommendedName>
        <fullName evidence="10">M18 family aminopeptidase</fullName>
        <ecNumber evidence="10">3.4.11.-</ecNumber>
    </recommendedName>
</protein>
<dbReference type="GO" id="GO:0005737">
    <property type="term" value="C:cytoplasm"/>
    <property type="evidence" value="ECO:0007669"/>
    <property type="project" value="UniProtKB-ARBA"/>
</dbReference>
<organism evidence="11 12">
    <name type="scientific">Brevibacterium marinum</name>
    <dbReference type="NCBI Taxonomy" id="418643"/>
    <lineage>
        <taxon>Bacteria</taxon>
        <taxon>Bacillati</taxon>
        <taxon>Actinomycetota</taxon>
        <taxon>Actinomycetes</taxon>
        <taxon>Micrococcales</taxon>
        <taxon>Brevibacteriaceae</taxon>
        <taxon>Brevibacterium</taxon>
    </lineage>
</organism>
<evidence type="ECO:0000313" key="12">
    <source>
        <dbReference type="Proteomes" id="UP000576792"/>
    </source>
</evidence>
<dbReference type="AlphaFoldDB" id="A0A846RMH3"/>
<dbReference type="Pfam" id="PF02127">
    <property type="entry name" value="Peptidase_M18"/>
    <property type="match status" value="2"/>
</dbReference>
<comment type="cofactor">
    <cofactor evidence="1 10">
        <name>Zn(2+)</name>
        <dbReference type="ChEBI" id="CHEBI:29105"/>
    </cofactor>
</comment>
<dbReference type="GO" id="GO:0004177">
    <property type="term" value="F:aminopeptidase activity"/>
    <property type="evidence" value="ECO:0007669"/>
    <property type="project" value="UniProtKB-KW"/>
</dbReference>
<dbReference type="EMBL" id="JAATJN010000001">
    <property type="protein sequence ID" value="NJC55054.1"/>
    <property type="molecule type" value="Genomic_DNA"/>
</dbReference>
<reference evidence="11 12" key="1">
    <citation type="submission" date="2020-03" db="EMBL/GenBank/DDBJ databases">
        <title>Sequencing the genomes of 1000 actinobacteria strains.</title>
        <authorList>
            <person name="Klenk H.-P."/>
        </authorList>
    </citation>
    <scope>NUCLEOTIDE SEQUENCE [LARGE SCALE GENOMIC DNA]</scope>
    <source>
        <strain evidence="11 12">DSM 18964</strain>
    </source>
</reference>
<dbReference type="SUPFAM" id="SSF53187">
    <property type="entry name" value="Zn-dependent exopeptidases"/>
    <property type="match status" value="2"/>
</dbReference>
<dbReference type="PANTHER" id="PTHR28570:SF3">
    <property type="entry name" value="ASPARTYL AMINOPEPTIDASE"/>
    <property type="match status" value="1"/>
</dbReference>
<keyword evidence="5 9" id="KW-0479">Metal-binding</keyword>
<evidence type="ECO:0000256" key="7">
    <source>
        <dbReference type="ARBA" id="ARBA00022833"/>
    </source>
</evidence>
<dbReference type="Gene3D" id="3.40.630.10">
    <property type="entry name" value="Zn peptidases"/>
    <property type="match status" value="2"/>
</dbReference>
<proteinExistence type="inferred from homology"/>
<keyword evidence="3 9" id="KW-0031">Aminopeptidase</keyword>
<keyword evidence="4 9" id="KW-0645">Protease</keyword>
<dbReference type="InterPro" id="IPR023358">
    <property type="entry name" value="Peptidase_M18_dom2"/>
</dbReference>
<evidence type="ECO:0000256" key="6">
    <source>
        <dbReference type="ARBA" id="ARBA00022801"/>
    </source>
</evidence>
<evidence type="ECO:0000256" key="3">
    <source>
        <dbReference type="ARBA" id="ARBA00022438"/>
    </source>
</evidence>
<accession>A0A846RMH3</accession>
<dbReference type="GO" id="GO:0008237">
    <property type="term" value="F:metallopeptidase activity"/>
    <property type="evidence" value="ECO:0007669"/>
    <property type="project" value="UniProtKB-KW"/>
</dbReference>
<gene>
    <name evidence="11" type="ORF">BKA07_000089</name>
</gene>
<dbReference type="NCBIfam" id="NF002759">
    <property type="entry name" value="PRK02813.1"/>
    <property type="match status" value="1"/>
</dbReference>
<evidence type="ECO:0000256" key="2">
    <source>
        <dbReference type="ARBA" id="ARBA00008290"/>
    </source>
</evidence>
<keyword evidence="6 9" id="KW-0378">Hydrolase</keyword>
<dbReference type="PRINTS" id="PR00932">
    <property type="entry name" value="AMINO1PTASE"/>
</dbReference>
<dbReference type="SUPFAM" id="SSF101821">
    <property type="entry name" value="Aminopeptidase/glucanase lid domain"/>
    <property type="match status" value="1"/>
</dbReference>
<evidence type="ECO:0000256" key="1">
    <source>
        <dbReference type="ARBA" id="ARBA00001947"/>
    </source>
</evidence>
<dbReference type="InterPro" id="IPR001948">
    <property type="entry name" value="Peptidase_M18"/>
</dbReference>
<dbReference type="RefSeq" id="WP_167949142.1">
    <property type="nucleotide sequence ID" value="NZ_BAAAPQ010000026.1"/>
</dbReference>
<keyword evidence="8 9" id="KW-0482">Metalloprotease</keyword>
<name>A0A846RMH3_9MICO</name>
<dbReference type="Proteomes" id="UP000576792">
    <property type="component" value="Unassembled WGS sequence"/>
</dbReference>
<keyword evidence="12" id="KW-1185">Reference proteome</keyword>
<dbReference type="GO" id="GO:0006508">
    <property type="term" value="P:proteolysis"/>
    <property type="evidence" value="ECO:0007669"/>
    <property type="project" value="UniProtKB-KW"/>
</dbReference>
<comment type="caution">
    <text evidence="11">The sequence shown here is derived from an EMBL/GenBank/DDBJ whole genome shotgun (WGS) entry which is preliminary data.</text>
</comment>
<sequence length="479" mass="49057">MSTSPVRPRTNAQAAADLSDFISSSPSSHHATASAAARFDAAGFSRLDEQAKWSLEPGRGCYVVRDGAIIAWRIPTSAGVDSRSSAGSGAGASAGADVGTSAGAGASAGAGTGTGADTGTGPVPGFRVFGSHTDSPAFKLKPGEEFTAEGTRQVGVEIYGGPLLNSWLDRELALAGQLSLADGTVVLAQTPPIARIPQLAIHLDRQVNDGLTLDKQRHTTPIIGLADLAEADVIEILATSAEVDPEQVVGHDVYTVPVQAPALFGAQEEFFAAPKLDNLLSVHAGVSALVDVDASDLDAIALFAGFDHEEIGSNSRSGASGPFLADVTERIIASLDPDSTRSDYLAALASSICVSSDAGHAAHPNYPERHDPHVRPRLGGGPLLKLNAQQRYATDAVGTAAWSRACAAAGVEYQNFVSNNAMPCGSTIGPLTATRLGMTTVDVGPALYSMHSAREMVAIDDVVALGAAAKAFLQGESAG</sequence>
<evidence type="ECO:0000256" key="10">
    <source>
        <dbReference type="RuleBase" id="RU004387"/>
    </source>
</evidence>